<feature type="transmembrane region" description="Helical" evidence="5">
    <location>
        <begin position="78"/>
        <end position="98"/>
    </location>
</feature>
<evidence type="ECO:0000313" key="8">
    <source>
        <dbReference type="Proteomes" id="UP001151478"/>
    </source>
</evidence>
<reference evidence="7" key="1">
    <citation type="submission" date="2023-02" db="EMBL/GenBank/DDBJ databases">
        <title>Polaribacter ponticola sp. nov., isolated from seawater.</title>
        <authorList>
            <person name="Baek J.H."/>
            <person name="Kim J.M."/>
            <person name="Choi D.G."/>
            <person name="Jeon C.O."/>
        </authorList>
    </citation>
    <scope>NUCLEOTIDE SEQUENCE</scope>
    <source>
        <strain evidence="7">MSW5</strain>
    </source>
</reference>
<dbReference type="Pfam" id="PF04116">
    <property type="entry name" value="FA_hydroxylase"/>
    <property type="match status" value="1"/>
</dbReference>
<evidence type="ECO:0000313" key="7">
    <source>
        <dbReference type="EMBL" id="MDD7913453.1"/>
    </source>
</evidence>
<feature type="transmembrane region" description="Helical" evidence="5">
    <location>
        <begin position="42"/>
        <end position="63"/>
    </location>
</feature>
<feature type="transmembrane region" description="Helical" evidence="5">
    <location>
        <begin position="131"/>
        <end position="149"/>
    </location>
</feature>
<dbReference type="EMBL" id="JAOSLC020000002">
    <property type="protein sequence ID" value="MDD7913453.1"/>
    <property type="molecule type" value="Genomic_DNA"/>
</dbReference>
<gene>
    <name evidence="7" type="ORF">N5A56_003025</name>
</gene>
<feature type="domain" description="Fatty acid hydroxylase" evidence="6">
    <location>
        <begin position="85"/>
        <end position="234"/>
    </location>
</feature>
<evidence type="ECO:0000259" key="6">
    <source>
        <dbReference type="Pfam" id="PF04116"/>
    </source>
</evidence>
<proteinExistence type="predicted"/>
<evidence type="ECO:0000256" key="2">
    <source>
        <dbReference type="ARBA" id="ARBA00022692"/>
    </source>
</evidence>
<evidence type="ECO:0000256" key="5">
    <source>
        <dbReference type="SAM" id="Phobius"/>
    </source>
</evidence>
<comment type="subcellular location">
    <subcellularLocation>
        <location evidence="1">Membrane</location>
    </subcellularLocation>
</comment>
<feature type="transmembrane region" description="Helical" evidence="5">
    <location>
        <begin position="155"/>
        <end position="173"/>
    </location>
</feature>
<dbReference type="RefSeq" id="WP_265726661.1">
    <property type="nucleotide sequence ID" value="NZ_JAOSLC020000002.1"/>
</dbReference>
<keyword evidence="4 5" id="KW-0472">Membrane</keyword>
<organism evidence="7 8">
    <name type="scientific">Polaribacter ponticola</name>
    <dbReference type="NCBI Taxonomy" id="2978475"/>
    <lineage>
        <taxon>Bacteria</taxon>
        <taxon>Pseudomonadati</taxon>
        <taxon>Bacteroidota</taxon>
        <taxon>Flavobacteriia</taxon>
        <taxon>Flavobacteriales</taxon>
        <taxon>Flavobacteriaceae</taxon>
    </lineage>
</organism>
<keyword evidence="3 5" id="KW-1133">Transmembrane helix</keyword>
<dbReference type="InterPro" id="IPR050307">
    <property type="entry name" value="Sterol_Desaturase_Related"/>
</dbReference>
<comment type="caution">
    <text evidence="7">The sequence shown here is derived from an EMBL/GenBank/DDBJ whole genome shotgun (WGS) entry which is preliminary data.</text>
</comment>
<dbReference type="PANTHER" id="PTHR11863">
    <property type="entry name" value="STEROL DESATURASE"/>
    <property type="match status" value="1"/>
</dbReference>
<sequence>MTTEIIGKLIPTAVLLILGFIESFGGLYFDSKRTKNDFTIELVSLAVLPTLVQPGIFLTVFWLLEIFLPLTNNSLSNIAIWLQVISFLIFDDLTQYWWHRLSHKNKTLWKLHRPHHVVEEMGVLVTYRNATLFYGLMPGIWFSAILVFLGMGEVYIYYLAVKLIVIIFAHSETKWDRFLYKHKFLRPLAWVIERIISTPATHFAHHGLTAEDGVSHPNGNFGNLLFFWDVLFGTSKITRKYPKKFGAWNQMKEPWYVQLLFPLIRSKDTKSELYSIKTSKDYDPNVDYKKIKQ</sequence>
<evidence type="ECO:0000256" key="4">
    <source>
        <dbReference type="ARBA" id="ARBA00023136"/>
    </source>
</evidence>
<evidence type="ECO:0000256" key="1">
    <source>
        <dbReference type="ARBA" id="ARBA00004370"/>
    </source>
</evidence>
<feature type="transmembrane region" description="Helical" evidence="5">
    <location>
        <begin position="6"/>
        <end position="30"/>
    </location>
</feature>
<keyword evidence="2 5" id="KW-0812">Transmembrane</keyword>
<accession>A0ABT5S5S7</accession>
<name>A0ABT5S5S7_9FLAO</name>
<evidence type="ECO:0000256" key="3">
    <source>
        <dbReference type="ARBA" id="ARBA00022989"/>
    </source>
</evidence>
<keyword evidence="8" id="KW-1185">Reference proteome</keyword>
<protein>
    <submittedName>
        <fullName evidence="7">Sterol desaturase family protein</fullName>
    </submittedName>
</protein>
<dbReference type="Proteomes" id="UP001151478">
    <property type="component" value="Unassembled WGS sequence"/>
</dbReference>
<dbReference type="InterPro" id="IPR006694">
    <property type="entry name" value="Fatty_acid_hydroxylase"/>
</dbReference>